<evidence type="ECO:0000256" key="1">
    <source>
        <dbReference type="SAM" id="MobiDB-lite"/>
    </source>
</evidence>
<organism evidence="2 3">
    <name type="scientific">Thermanaerovibrio acidaminovorans (strain ATCC 49978 / DSM 6589 / Su883)</name>
    <name type="common">Selenomonas acidaminovorans</name>
    <dbReference type="NCBI Taxonomy" id="525903"/>
    <lineage>
        <taxon>Bacteria</taxon>
        <taxon>Thermotogati</taxon>
        <taxon>Synergistota</taxon>
        <taxon>Synergistia</taxon>
        <taxon>Synergistales</taxon>
        <taxon>Synergistaceae</taxon>
        <taxon>Thermanaerovibrio</taxon>
    </lineage>
</organism>
<dbReference type="KEGG" id="tai:Taci_0182"/>
<dbReference type="AlphaFoldDB" id="D1B819"/>
<evidence type="ECO:0000313" key="3">
    <source>
        <dbReference type="Proteomes" id="UP000002030"/>
    </source>
</evidence>
<proteinExistence type="predicted"/>
<dbReference type="EMBL" id="CP001818">
    <property type="protein sequence ID" value="ACZ18422.1"/>
    <property type="molecule type" value="Genomic_DNA"/>
</dbReference>
<dbReference type="eggNOG" id="ENOG5034AXB">
    <property type="taxonomic scope" value="Bacteria"/>
</dbReference>
<dbReference type="EnsemblBacteria" id="ACZ18422">
    <property type="protein sequence ID" value="ACZ18422"/>
    <property type="gene ID" value="Taci_0182"/>
</dbReference>
<protein>
    <submittedName>
        <fullName evidence="2">Uncharacterized protein</fullName>
    </submittedName>
</protein>
<feature type="region of interest" description="Disordered" evidence="1">
    <location>
        <begin position="113"/>
        <end position="132"/>
    </location>
</feature>
<dbReference type="Proteomes" id="UP000002030">
    <property type="component" value="Chromosome"/>
</dbReference>
<evidence type="ECO:0000313" key="2">
    <source>
        <dbReference type="EMBL" id="ACZ18422.1"/>
    </source>
</evidence>
<sequence>MSVTPDSPEDRLRLSAYNAERLVAVLATLADRIDQAVSNRNQELVDHYQREFQKASLKFMGNVEALLDEYYLMRGRKRSRIANEPLEPRELEEIYASVRRMIDLLPPEEVQRLEAASPQRSPLPKGRLDVKG</sequence>
<reference evidence="2 3" key="1">
    <citation type="journal article" date="2009" name="Stand. Genomic Sci.">
        <title>Complete genome sequence of Thermanaerovibrio acidaminovorans type strain (Su883).</title>
        <authorList>
            <person name="Chovatia M."/>
            <person name="Sikorski J."/>
            <person name="Schroder M."/>
            <person name="Lapidus A."/>
            <person name="Nolan M."/>
            <person name="Tice H."/>
            <person name="Glavina Del Rio T."/>
            <person name="Copeland A."/>
            <person name="Cheng J.F."/>
            <person name="Lucas S."/>
            <person name="Chen F."/>
            <person name="Bruce D."/>
            <person name="Goodwin L."/>
            <person name="Pitluck S."/>
            <person name="Ivanova N."/>
            <person name="Mavromatis K."/>
            <person name="Ovchinnikova G."/>
            <person name="Pati A."/>
            <person name="Chen A."/>
            <person name="Palaniappan K."/>
            <person name="Land M."/>
            <person name="Hauser L."/>
            <person name="Chang Y.J."/>
            <person name="Jeffries C.D."/>
            <person name="Chain P."/>
            <person name="Saunders E."/>
            <person name="Detter J.C."/>
            <person name="Brettin T."/>
            <person name="Rohde M."/>
            <person name="Goker M."/>
            <person name="Spring S."/>
            <person name="Bristow J."/>
            <person name="Markowitz V."/>
            <person name="Hugenholtz P."/>
            <person name="Kyrpides N.C."/>
            <person name="Klenk H.P."/>
            <person name="Eisen J.A."/>
        </authorList>
    </citation>
    <scope>NUCLEOTIDE SEQUENCE [LARGE SCALE GENOMIC DNA]</scope>
    <source>
        <strain evidence="3">ATCC 49978 / DSM 6589 / Su883</strain>
    </source>
</reference>
<name>D1B819_THEAS</name>
<keyword evidence="3" id="KW-1185">Reference proteome</keyword>
<dbReference type="OrthoDB" id="9843175at2"/>
<accession>D1B819</accession>
<dbReference type="RefSeq" id="WP_012868938.1">
    <property type="nucleotide sequence ID" value="NC_013522.1"/>
</dbReference>
<gene>
    <name evidence="2" type="ordered locus">Taci_0182</name>
</gene>
<dbReference type="HOGENOM" id="CLU_1916084_0_0_0"/>